<dbReference type="EMBL" id="MSFK01000002">
    <property type="protein sequence ID" value="PWY96039.1"/>
    <property type="molecule type" value="Genomic_DNA"/>
</dbReference>
<comment type="caution">
    <text evidence="1">The sequence shown here is derived from an EMBL/GenBank/DDBJ whole genome shotgun (WGS) entry which is preliminary data.</text>
</comment>
<organism evidence="1 2">
    <name type="scientific">Aspergillus sclerotioniger CBS 115572</name>
    <dbReference type="NCBI Taxonomy" id="1450535"/>
    <lineage>
        <taxon>Eukaryota</taxon>
        <taxon>Fungi</taxon>
        <taxon>Dikarya</taxon>
        <taxon>Ascomycota</taxon>
        <taxon>Pezizomycotina</taxon>
        <taxon>Eurotiomycetes</taxon>
        <taxon>Eurotiomycetidae</taxon>
        <taxon>Eurotiales</taxon>
        <taxon>Aspergillaceae</taxon>
        <taxon>Aspergillus</taxon>
        <taxon>Aspergillus subgen. Circumdati</taxon>
    </lineage>
</organism>
<evidence type="ECO:0000313" key="1">
    <source>
        <dbReference type="EMBL" id="PWY96039.1"/>
    </source>
</evidence>
<proteinExistence type="predicted"/>
<protein>
    <submittedName>
        <fullName evidence="1">Uncharacterized protein</fullName>
    </submittedName>
</protein>
<reference evidence="1 2" key="1">
    <citation type="submission" date="2016-12" db="EMBL/GenBank/DDBJ databases">
        <title>The genomes of Aspergillus section Nigri reveals drivers in fungal speciation.</title>
        <authorList>
            <consortium name="DOE Joint Genome Institute"/>
            <person name="Vesth T.C."/>
            <person name="Nybo J."/>
            <person name="Theobald S."/>
            <person name="Brandl J."/>
            <person name="Frisvad J.C."/>
            <person name="Nielsen K.F."/>
            <person name="Lyhne E.K."/>
            <person name="Kogle M.E."/>
            <person name="Kuo A."/>
            <person name="Riley R."/>
            <person name="Clum A."/>
            <person name="Nolan M."/>
            <person name="Lipzen A."/>
            <person name="Salamov A."/>
            <person name="Henrissat B."/>
            <person name="Wiebenga A."/>
            <person name="De Vries R.P."/>
            <person name="Grigoriev I.V."/>
            <person name="Mortensen U.H."/>
            <person name="Andersen M.R."/>
            <person name="Baker S.E."/>
        </authorList>
    </citation>
    <scope>NUCLEOTIDE SEQUENCE [LARGE SCALE GENOMIC DNA]</scope>
    <source>
        <strain evidence="1 2">CBS 115572</strain>
    </source>
</reference>
<dbReference type="AlphaFoldDB" id="A0A317XBZ8"/>
<dbReference type="OrthoDB" id="3531694at2759"/>
<sequence>MSLNAVRSFSSTTKKNLLKLIGKVTFEDVRTLNSPDGERWVSSVHKIRDEVEDLYDSVTEYEIQGGKAHKSKKDPADPDDVITVGFYSKSGTRLLSGHVHANGSYKLAESRAGRGKGKSQGKD</sequence>
<dbReference type="RefSeq" id="XP_025472800.1">
    <property type="nucleotide sequence ID" value="XM_025615382.1"/>
</dbReference>
<name>A0A317XBZ8_9EURO</name>
<gene>
    <name evidence="1" type="ORF">BO94DRAFT_581175</name>
</gene>
<evidence type="ECO:0000313" key="2">
    <source>
        <dbReference type="Proteomes" id="UP000246702"/>
    </source>
</evidence>
<dbReference type="GeneID" id="37117525"/>
<keyword evidence="2" id="KW-1185">Reference proteome</keyword>
<dbReference type="Proteomes" id="UP000246702">
    <property type="component" value="Unassembled WGS sequence"/>
</dbReference>
<accession>A0A317XBZ8</accession>